<name>A0A2S2Q0Q6_9HEMI</name>
<sequence length="106" mass="11930">MRRGVPTTTTCLSTSTTTRDRITHTNGYARAYYTGHMYLIGNPYRPCTRQAAENCNHHKGVHMCTYCNAEIDKPEDGQTAGRRLCAVDRKKKKTRSAAASQIYDTI</sequence>
<accession>A0A2S2Q0Q6</accession>
<dbReference type="EMBL" id="GGMS01002017">
    <property type="protein sequence ID" value="MBY71220.1"/>
    <property type="molecule type" value="Transcribed_RNA"/>
</dbReference>
<evidence type="ECO:0000313" key="1">
    <source>
        <dbReference type="EMBL" id="MBY71220.1"/>
    </source>
</evidence>
<dbReference type="AlphaFoldDB" id="A0A2S2Q0Q6"/>
<organism evidence="1">
    <name type="scientific">Sipha flava</name>
    <name type="common">yellow sugarcane aphid</name>
    <dbReference type="NCBI Taxonomy" id="143950"/>
    <lineage>
        <taxon>Eukaryota</taxon>
        <taxon>Metazoa</taxon>
        <taxon>Ecdysozoa</taxon>
        <taxon>Arthropoda</taxon>
        <taxon>Hexapoda</taxon>
        <taxon>Insecta</taxon>
        <taxon>Pterygota</taxon>
        <taxon>Neoptera</taxon>
        <taxon>Paraneoptera</taxon>
        <taxon>Hemiptera</taxon>
        <taxon>Sternorrhyncha</taxon>
        <taxon>Aphidomorpha</taxon>
        <taxon>Aphidoidea</taxon>
        <taxon>Aphididae</taxon>
        <taxon>Sipha</taxon>
    </lineage>
</organism>
<gene>
    <name evidence="1" type="ORF">g.64846</name>
</gene>
<proteinExistence type="predicted"/>
<reference evidence="1" key="1">
    <citation type="submission" date="2018-04" db="EMBL/GenBank/DDBJ databases">
        <title>Transcriptome assembly of Sipha flava.</title>
        <authorList>
            <person name="Scully E.D."/>
            <person name="Geib S.M."/>
            <person name="Palmer N.A."/>
            <person name="Koch K."/>
            <person name="Bradshaw J."/>
            <person name="Heng-Moss T."/>
            <person name="Sarath G."/>
        </authorList>
    </citation>
    <scope>NUCLEOTIDE SEQUENCE</scope>
</reference>
<protein>
    <submittedName>
        <fullName evidence="1">Uncharacterized protein</fullName>
    </submittedName>
</protein>